<dbReference type="PROSITE" id="PS51007">
    <property type="entry name" value="CYTC"/>
    <property type="match status" value="1"/>
</dbReference>
<dbReference type="RefSeq" id="WP_323748314.1">
    <property type="nucleotide sequence ID" value="NZ_JAPCWC010000006.1"/>
</dbReference>
<organism evidence="9 10">
    <name type="scientific">Novosphingobium clariflavum</name>
    <dbReference type="NCBI Taxonomy" id="2029884"/>
    <lineage>
        <taxon>Bacteria</taxon>
        <taxon>Pseudomonadati</taxon>
        <taxon>Pseudomonadota</taxon>
        <taxon>Alphaproteobacteria</taxon>
        <taxon>Sphingomonadales</taxon>
        <taxon>Sphingomonadaceae</taxon>
        <taxon>Novosphingobium</taxon>
    </lineage>
</organism>
<dbReference type="Gene3D" id="1.10.760.10">
    <property type="entry name" value="Cytochrome c-like domain"/>
    <property type="match status" value="1"/>
</dbReference>
<evidence type="ECO:0000256" key="3">
    <source>
        <dbReference type="ARBA" id="ARBA00022723"/>
    </source>
</evidence>
<keyword evidence="4" id="KW-0249">Electron transport</keyword>
<dbReference type="PRINTS" id="PR00604">
    <property type="entry name" value="CYTCHRMECIAB"/>
</dbReference>
<dbReference type="InterPro" id="IPR036909">
    <property type="entry name" value="Cyt_c-like_dom_sf"/>
</dbReference>
<keyword evidence="7" id="KW-0732">Signal</keyword>
<evidence type="ECO:0000313" key="10">
    <source>
        <dbReference type="Proteomes" id="UP001589858"/>
    </source>
</evidence>
<dbReference type="Pfam" id="PF00034">
    <property type="entry name" value="Cytochrom_C"/>
    <property type="match status" value="1"/>
</dbReference>
<dbReference type="EMBL" id="JBHLTM010000016">
    <property type="protein sequence ID" value="MFC0683736.1"/>
    <property type="molecule type" value="Genomic_DNA"/>
</dbReference>
<dbReference type="SUPFAM" id="SSF46626">
    <property type="entry name" value="Cytochrome c"/>
    <property type="match status" value="1"/>
</dbReference>
<gene>
    <name evidence="9" type="ORF">ACFFF8_03920</name>
</gene>
<protein>
    <submittedName>
        <fullName evidence="9">C-type cytochrome</fullName>
    </submittedName>
</protein>
<comment type="caution">
    <text evidence="9">The sequence shown here is derived from an EMBL/GenBank/DDBJ whole genome shotgun (WGS) entry which is preliminary data.</text>
</comment>
<keyword evidence="2 6" id="KW-0349">Heme</keyword>
<feature type="signal peptide" evidence="7">
    <location>
        <begin position="1"/>
        <end position="20"/>
    </location>
</feature>
<sequence>MKIYLLAAAPVAVLAAASVAGSGSARSAAPRPAMFATCAACHATEVGKTSYGPNLHGVAGRKAAGQPGYAYSPALKASGLTWDRATLDAWLTAPQKKVPGTKMPFAGIQDPAKRKEVIDYLMTLK</sequence>
<proteinExistence type="predicted"/>
<name>A0ABV6S3C8_9SPHN</name>
<evidence type="ECO:0000259" key="8">
    <source>
        <dbReference type="PROSITE" id="PS51007"/>
    </source>
</evidence>
<reference evidence="9 10" key="1">
    <citation type="submission" date="2024-09" db="EMBL/GenBank/DDBJ databases">
        <authorList>
            <person name="Sun Q."/>
            <person name="Mori K."/>
        </authorList>
    </citation>
    <scope>NUCLEOTIDE SEQUENCE [LARGE SCALE GENOMIC DNA]</scope>
    <source>
        <strain evidence="9 10">CICC 11035S</strain>
    </source>
</reference>
<evidence type="ECO:0000256" key="4">
    <source>
        <dbReference type="ARBA" id="ARBA00022982"/>
    </source>
</evidence>
<evidence type="ECO:0000256" key="2">
    <source>
        <dbReference type="ARBA" id="ARBA00022617"/>
    </source>
</evidence>
<evidence type="ECO:0000256" key="6">
    <source>
        <dbReference type="PROSITE-ProRule" id="PRU00433"/>
    </source>
</evidence>
<dbReference type="InterPro" id="IPR009056">
    <property type="entry name" value="Cyt_c-like_dom"/>
</dbReference>
<feature type="domain" description="Cytochrome c" evidence="8">
    <location>
        <begin position="26"/>
        <end position="125"/>
    </location>
</feature>
<evidence type="ECO:0000256" key="5">
    <source>
        <dbReference type="ARBA" id="ARBA00023004"/>
    </source>
</evidence>
<accession>A0ABV6S3C8</accession>
<dbReference type="InterPro" id="IPR002327">
    <property type="entry name" value="Cyt_c_1A/1B"/>
</dbReference>
<keyword evidence="5 6" id="KW-0408">Iron</keyword>
<keyword evidence="1" id="KW-0813">Transport</keyword>
<evidence type="ECO:0000313" key="9">
    <source>
        <dbReference type="EMBL" id="MFC0683736.1"/>
    </source>
</evidence>
<evidence type="ECO:0000256" key="1">
    <source>
        <dbReference type="ARBA" id="ARBA00022448"/>
    </source>
</evidence>
<evidence type="ECO:0000256" key="7">
    <source>
        <dbReference type="SAM" id="SignalP"/>
    </source>
</evidence>
<feature type="chain" id="PRO_5045061569" evidence="7">
    <location>
        <begin position="21"/>
        <end position="125"/>
    </location>
</feature>
<dbReference type="Proteomes" id="UP001589858">
    <property type="component" value="Unassembled WGS sequence"/>
</dbReference>
<dbReference type="PANTHER" id="PTHR11961">
    <property type="entry name" value="CYTOCHROME C"/>
    <property type="match status" value="1"/>
</dbReference>
<keyword evidence="3 6" id="KW-0479">Metal-binding</keyword>
<keyword evidence="10" id="KW-1185">Reference proteome</keyword>